<dbReference type="PANTHER" id="PTHR30244">
    <property type="entry name" value="TRANSAMINASE"/>
    <property type="match status" value="1"/>
</dbReference>
<dbReference type="EMBL" id="QKZU01000004">
    <property type="protein sequence ID" value="PZX59224.1"/>
    <property type="molecule type" value="Genomic_DNA"/>
</dbReference>
<dbReference type="GO" id="GO:0008483">
    <property type="term" value="F:transaminase activity"/>
    <property type="evidence" value="ECO:0007669"/>
    <property type="project" value="UniProtKB-KW"/>
</dbReference>
<reference evidence="2 3" key="1">
    <citation type="submission" date="2018-06" db="EMBL/GenBank/DDBJ databases">
        <title>Genomic Encyclopedia of Archaeal and Bacterial Type Strains, Phase II (KMG-II): from individual species to whole genera.</title>
        <authorList>
            <person name="Goeker M."/>
        </authorList>
    </citation>
    <scope>NUCLEOTIDE SEQUENCE [LARGE SCALE GENOMIC DNA]</scope>
    <source>
        <strain evidence="2 3">DSM 22686</strain>
    </source>
</reference>
<accession>A0A2W7RFK8</accession>
<name>A0A2W7RFK8_9BACT</name>
<protein>
    <submittedName>
        <fullName evidence="2">DegT/DnrJ/EryC1/StrS aminotransferase family protein</fullName>
    </submittedName>
</protein>
<dbReference type="Proteomes" id="UP000249115">
    <property type="component" value="Unassembled WGS sequence"/>
</dbReference>
<evidence type="ECO:0000256" key="1">
    <source>
        <dbReference type="ARBA" id="ARBA00022898"/>
    </source>
</evidence>
<dbReference type="GO" id="GO:0030170">
    <property type="term" value="F:pyridoxal phosphate binding"/>
    <property type="evidence" value="ECO:0007669"/>
    <property type="project" value="TreeGrafter"/>
</dbReference>
<organism evidence="2 3">
    <name type="scientific">Algoriphagus ratkowskyi</name>
    <dbReference type="NCBI Taxonomy" id="57028"/>
    <lineage>
        <taxon>Bacteria</taxon>
        <taxon>Pseudomonadati</taxon>
        <taxon>Bacteroidota</taxon>
        <taxon>Cytophagia</taxon>
        <taxon>Cytophagales</taxon>
        <taxon>Cyclobacteriaceae</taxon>
        <taxon>Algoriphagus</taxon>
    </lineage>
</organism>
<dbReference type="Gene3D" id="3.40.640.10">
    <property type="entry name" value="Type I PLP-dependent aspartate aminotransferase-like (Major domain)"/>
    <property type="match status" value="1"/>
</dbReference>
<dbReference type="Pfam" id="PF01041">
    <property type="entry name" value="DegT_DnrJ_EryC1"/>
    <property type="match status" value="1"/>
</dbReference>
<dbReference type="InterPro" id="IPR015424">
    <property type="entry name" value="PyrdxlP-dep_Trfase"/>
</dbReference>
<gene>
    <name evidence="2" type="ORF">LV84_01254</name>
</gene>
<keyword evidence="2" id="KW-0808">Transferase</keyword>
<evidence type="ECO:0000313" key="3">
    <source>
        <dbReference type="Proteomes" id="UP000249115"/>
    </source>
</evidence>
<dbReference type="InterPro" id="IPR015421">
    <property type="entry name" value="PyrdxlP-dep_Trfase_major"/>
</dbReference>
<dbReference type="SUPFAM" id="SSF53383">
    <property type="entry name" value="PLP-dependent transferases"/>
    <property type="match status" value="1"/>
</dbReference>
<keyword evidence="2" id="KW-0032">Aminotransferase</keyword>
<dbReference type="InterPro" id="IPR000653">
    <property type="entry name" value="DegT/StrS_aminotransferase"/>
</dbReference>
<dbReference type="RefSeq" id="WP_262481335.1">
    <property type="nucleotide sequence ID" value="NZ_MSSV01000007.1"/>
</dbReference>
<proteinExistence type="predicted"/>
<dbReference type="PANTHER" id="PTHR30244:SF36">
    <property type="entry name" value="3-OXO-GLUCOSE-6-PHOSPHATE:GLUTAMATE AMINOTRANSFERASE"/>
    <property type="match status" value="1"/>
</dbReference>
<sequence>MPVHLYGKMVDMVRLTTQAASHKLYVIEDGAQSFGSFQNGKAAGTFGDVGCLSFYPTKNLGSLGEAGMCLTGSSELSDRIKMLLNHGQLVRDQHEMVGRNSRIDSLQAGFLNVFLERFNSFQTLRKKYAELYLEGLAVIEDLKLPSGILEECHNAHLFVIQTSQREELRSFLLENGIRTAIHYPHILPDMKPYFTKGDFSNARNLSQRGLSLPLNPWMKEEEIEYISKTIQDFFN</sequence>
<comment type="caution">
    <text evidence="2">The sequence shown here is derived from an EMBL/GenBank/DDBJ whole genome shotgun (WGS) entry which is preliminary data.</text>
</comment>
<evidence type="ECO:0000313" key="2">
    <source>
        <dbReference type="EMBL" id="PZX59224.1"/>
    </source>
</evidence>
<dbReference type="GO" id="GO:0000271">
    <property type="term" value="P:polysaccharide biosynthetic process"/>
    <property type="evidence" value="ECO:0007669"/>
    <property type="project" value="TreeGrafter"/>
</dbReference>
<dbReference type="AlphaFoldDB" id="A0A2W7RFK8"/>
<keyword evidence="1" id="KW-0663">Pyridoxal phosphate</keyword>